<proteinExistence type="inferred from homology"/>
<name>G7KX59_MEDTR</name>
<comment type="function">
    <text evidence="4">Plant non-specific lipid-transfer proteins transfer phospholipids as well as galactolipids across membranes. May play a role in wax or cutin deposition in the cell walls of expanding epidermal cells and certain secretory tissues.</text>
</comment>
<feature type="signal peptide" evidence="5">
    <location>
        <begin position="1"/>
        <end position="26"/>
    </location>
</feature>
<reference evidence="7 9" key="1">
    <citation type="journal article" date="2011" name="Nature">
        <title>The Medicago genome provides insight into the evolution of rhizobial symbioses.</title>
        <authorList>
            <person name="Young N.D."/>
            <person name="Debelle F."/>
            <person name="Oldroyd G.E."/>
            <person name="Geurts R."/>
            <person name="Cannon S.B."/>
            <person name="Udvardi M.K."/>
            <person name="Benedito V.A."/>
            <person name="Mayer K.F."/>
            <person name="Gouzy J."/>
            <person name="Schoof H."/>
            <person name="Van de Peer Y."/>
            <person name="Proost S."/>
            <person name="Cook D.R."/>
            <person name="Meyers B.C."/>
            <person name="Spannagl M."/>
            <person name="Cheung F."/>
            <person name="De Mita S."/>
            <person name="Krishnakumar V."/>
            <person name="Gundlach H."/>
            <person name="Zhou S."/>
            <person name="Mudge J."/>
            <person name="Bharti A.K."/>
            <person name="Murray J.D."/>
            <person name="Naoumkina M.A."/>
            <person name="Rosen B."/>
            <person name="Silverstein K.A."/>
            <person name="Tang H."/>
            <person name="Rombauts S."/>
            <person name="Zhao P.X."/>
            <person name="Zhou P."/>
            <person name="Barbe V."/>
            <person name="Bardou P."/>
            <person name="Bechner M."/>
            <person name="Bellec A."/>
            <person name="Berger A."/>
            <person name="Berges H."/>
            <person name="Bidwell S."/>
            <person name="Bisseling T."/>
            <person name="Choisne N."/>
            <person name="Couloux A."/>
            <person name="Denny R."/>
            <person name="Deshpande S."/>
            <person name="Dai X."/>
            <person name="Doyle J.J."/>
            <person name="Dudez A.M."/>
            <person name="Farmer A.D."/>
            <person name="Fouteau S."/>
            <person name="Franken C."/>
            <person name="Gibelin C."/>
            <person name="Gish J."/>
            <person name="Goldstein S."/>
            <person name="Gonzalez A.J."/>
            <person name="Green P.J."/>
            <person name="Hallab A."/>
            <person name="Hartog M."/>
            <person name="Hua A."/>
            <person name="Humphray S.J."/>
            <person name="Jeong D.H."/>
            <person name="Jing Y."/>
            <person name="Jocker A."/>
            <person name="Kenton S.M."/>
            <person name="Kim D.J."/>
            <person name="Klee K."/>
            <person name="Lai H."/>
            <person name="Lang C."/>
            <person name="Lin S."/>
            <person name="Macmil S.L."/>
            <person name="Magdelenat G."/>
            <person name="Matthews L."/>
            <person name="McCorrison J."/>
            <person name="Monaghan E.L."/>
            <person name="Mun J.H."/>
            <person name="Najar F.Z."/>
            <person name="Nicholson C."/>
            <person name="Noirot C."/>
            <person name="O'Bleness M."/>
            <person name="Paule C.R."/>
            <person name="Poulain J."/>
            <person name="Prion F."/>
            <person name="Qin B."/>
            <person name="Qu C."/>
            <person name="Retzel E.F."/>
            <person name="Riddle C."/>
            <person name="Sallet E."/>
            <person name="Samain S."/>
            <person name="Samson N."/>
            <person name="Sanders I."/>
            <person name="Saurat O."/>
            <person name="Scarpelli C."/>
            <person name="Schiex T."/>
            <person name="Segurens B."/>
            <person name="Severin A.J."/>
            <person name="Sherrier D.J."/>
            <person name="Shi R."/>
            <person name="Sims S."/>
            <person name="Singer S.R."/>
            <person name="Sinharoy S."/>
            <person name="Sterck L."/>
            <person name="Viollet A."/>
            <person name="Wang B.B."/>
            <person name="Wang K."/>
            <person name="Wang M."/>
            <person name="Wang X."/>
            <person name="Warfsmann J."/>
            <person name="Weissenbach J."/>
            <person name="White D.D."/>
            <person name="White J.D."/>
            <person name="Wiley G.B."/>
            <person name="Wincker P."/>
            <person name="Xing Y."/>
            <person name="Yang L."/>
            <person name="Yao Z."/>
            <person name="Ying F."/>
            <person name="Zhai J."/>
            <person name="Zhou L."/>
            <person name="Zuber A."/>
            <person name="Denarie J."/>
            <person name="Dixon R.A."/>
            <person name="May G.D."/>
            <person name="Schwartz D.C."/>
            <person name="Rogers J."/>
            <person name="Quetier F."/>
            <person name="Town C.D."/>
            <person name="Roe B.A."/>
        </authorList>
    </citation>
    <scope>NUCLEOTIDE SEQUENCE [LARGE SCALE GENOMIC DNA]</scope>
    <source>
        <strain evidence="7">A17</strain>
        <strain evidence="8 9">cv. Jemalong A17</strain>
    </source>
</reference>
<dbReference type="AlphaFoldDB" id="G7KX59"/>
<dbReference type="SUPFAM" id="SSF47699">
    <property type="entry name" value="Bifunctional inhibitor/lipid-transfer protein/seed storage 2S albumin"/>
    <property type="match status" value="1"/>
</dbReference>
<dbReference type="PRINTS" id="PR00382">
    <property type="entry name" value="LIPIDTRNSFER"/>
</dbReference>
<protein>
    <recommendedName>
        <fullName evidence="4">Non-specific lipid-transfer protein</fullName>
    </recommendedName>
</protein>
<evidence type="ECO:0000259" key="6">
    <source>
        <dbReference type="SMART" id="SM00499"/>
    </source>
</evidence>
<keyword evidence="2 5" id="KW-0732">Signal</keyword>
<dbReference type="Proteomes" id="UP000002051">
    <property type="component" value="Unassembled WGS sequence"/>
</dbReference>
<evidence type="ECO:0000256" key="3">
    <source>
        <dbReference type="ARBA" id="ARBA00023157"/>
    </source>
</evidence>
<dbReference type="PaxDb" id="3880-AES79819"/>
<evidence type="ECO:0000313" key="8">
    <source>
        <dbReference type="EnsemblPlants" id="AES79819"/>
    </source>
</evidence>
<reference evidence="7 9" key="2">
    <citation type="journal article" date="2014" name="BMC Genomics">
        <title>An improved genome release (version Mt4.0) for the model legume Medicago truncatula.</title>
        <authorList>
            <person name="Tang H."/>
            <person name="Krishnakumar V."/>
            <person name="Bidwell S."/>
            <person name="Rosen B."/>
            <person name="Chan A."/>
            <person name="Zhou S."/>
            <person name="Gentzbittel L."/>
            <person name="Childs K.L."/>
            <person name="Yandell M."/>
            <person name="Gundlach H."/>
            <person name="Mayer K.F."/>
            <person name="Schwartz D.C."/>
            <person name="Town C.D."/>
        </authorList>
    </citation>
    <scope>GENOME REANNOTATION</scope>
    <source>
        <strain evidence="8 9">cv. Jemalong A17</strain>
    </source>
</reference>
<comment type="similarity">
    <text evidence="1 4">Belongs to the plant LTP family.</text>
</comment>
<evidence type="ECO:0000256" key="1">
    <source>
        <dbReference type="ARBA" id="ARBA00009748"/>
    </source>
</evidence>
<dbReference type="OrthoDB" id="1890443at2759"/>
<dbReference type="GO" id="GO:0008289">
    <property type="term" value="F:lipid binding"/>
    <property type="evidence" value="ECO:0007669"/>
    <property type="project" value="UniProtKB-KW"/>
</dbReference>
<accession>G7KX59</accession>
<dbReference type="EnsemblPlants" id="AES79819">
    <property type="protein sequence ID" value="AES79819"/>
    <property type="gene ID" value="MTR_7g072980"/>
</dbReference>
<dbReference type="CDD" id="cd01960">
    <property type="entry name" value="nsLTP1"/>
    <property type="match status" value="1"/>
</dbReference>
<gene>
    <name evidence="8" type="primary">11432069</name>
    <name evidence="7" type="ordered locus">MTR_7g072980</name>
</gene>
<dbReference type="PANTHER" id="PTHR33076">
    <property type="entry name" value="NON-SPECIFIC LIPID-TRANSFER PROTEIN 2-RELATED"/>
    <property type="match status" value="1"/>
</dbReference>
<dbReference type="Gene3D" id="1.10.110.10">
    <property type="entry name" value="Plant lipid-transfer and hydrophobic proteins"/>
    <property type="match status" value="1"/>
</dbReference>
<keyword evidence="4" id="KW-0446">Lipid-binding</keyword>
<feature type="domain" description="Bifunctional inhibitor/plant lipid transfer protein/seed storage helical" evidence="6">
    <location>
        <begin position="30"/>
        <end position="116"/>
    </location>
</feature>
<keyword evidence="3" id="KW-1015">Disulfide bond</keyword>
<accession>A0A0C3W869</accession>
<evidence type="ECO:0000256" key="2">
    <source>
        <dbReference type="ARBA" id="ARBA00022729"/>
    </source>
</evidence>
<evidence type="ECO:0000256" key="5">
    <source>
        <dbReference type="SAM" id="SignalP"/>
    </source>
</evidence>
<evidence type="ECO:0000313" key="7">
    <source>
        <dbReference type="EMBL" id="AES79819.2"/>
    </source>
</evidence>
<dbReference type="InterPro" id="IPR036312">
    <property type="entry name" value="Bifun_inhib/LTP/seed_sf"/>
</dbReference>
<dbReference type="EMBL" id="CM001223">
    <property type="protein sequence ID" value="AES79819.2"/>
    <property type="molecule type" value="Genomic_DNA"/>
</dbReference>
<keyword evidence="4" id="KW-0813">Transport</keyword>
<organism evidence="7 9">
    <name type="scientific">Medicago truncatula</name>
    <name type="common">Barrel medic</name>
    <name type="synonym">Medicago tribuloides</name>
    <dbReference type="NCBI Taxonomy" id="3880"/>
    <lineage>
        <taxon>Eukaryota</taxon>
        <taxon>Viridiplantae</taxon>
        <taxon>Streptophyta</taxon>
        <taxon>Embryophyta</taxon>
        <taxon>Tracheophyta</taxon>
        <taxon>Spermatophyta</taxon>
        <taxon>Magnoliopsida</taxon>
        <taxon>eudicotyledons</taxon>
        <taxon>Gunneridae</taxon>
        <taxon>Pentapetalae</taxon>
        <taxon>rosids</taxon>
        <taxon>fabids</taxon>
        <taxon>Fabales</taxon>
        <taxon>Fabaceae</taxon>
        <taxon>Papilionoideae</taxon>
        <taxon>50 kb inversion clade</taxon>
        <taxon>NPAAA clade</taxon>
        <taxon>Hologalegina</taxon>
        <taxon>IRL clade</taxon>
        <taxon>Trifolieae</taxon>
        <taxon>Medicago</taxon>
    </lineage>
</organism>
<dbReference type="SMART" id="SM00499">
    <property type="entry name" value="AAI"/>
    <property type="match status" value="1"/>
</dbReference>
<evidence type="ECO:0000256" key="4">
    <source>
        <dbReference type="RuleBase" id="RU000628"/>
    </source>
</evidence>
<dbReference type="KEGG" id="mtr:11432069"/>
<evidence type="ECO:0000313" key="9">
    <source>
        <dbReference type="Proteomes" id="UP000002051"/>
    </source>
</evidence>
<dbReference type="HOGENOM" id="CLU_128423_0_0_1"/>
<dbReference type="InterPro" id="IPR000528">
    <property type="entry name" value="Plant_nsLTP"/>
</dbReference>
<keyword evidence="9" id="KW-1185">Reference proteome</keyword>
<dbReference type="InterPro" id="IPR016140">
    <property type="entry name" value="Bifunc_inhib/LTP/seed_store"/>
</dbReference>
<sequence>MASSMLVKVTCLAMICLVLGIPLANAAASCPEIEQTLTPCLEYVTHPGSPPPPEPCCNAVKAIHGQTHTPQDRRDCCSCVKSMIGDIPGLNLPAAASMAKDCGVDLGYEISPDMDCSKYISHHQPSFSISYAHYFVKFI</sequence>
<dbReference type="STRING" id="3880.G7KX59"/>
<dbReference type="Pfam" id="PF00234">
    <property type="entry name" value="Tryp_alpha_amyl"/>
    <property type="match status" value="1"/>
</dbReference>
<feature type="chain" id="PRO_5014573916" description="Non-specific lipid-transfer protein" evidence="5">
    <location>
        <begin position="27"/>
        <end position="139"/>
    </location>
</feature>
<reference evidence="8" key="3">
    <citation type="submission" date="2015-04" db="UniProtKB">
        <authorList>
            <consortium name="EnsemblPlants"/>
        </authorList>
    </citation>
    <scope>IDENTIFICATION</scope>
    <source>
        <strain evidence="8">cv. Jemalong A17</strain>
    </source>
</reference>
<dbReference type="GO" id="GO:0006869">
    <property type="term" value="P:lipid transport"/>
    <property type="evidence" value="ECO:0007669"/>
    <property type="project" value="InterPro"/>
</dbReference>